<keyword evidence="6" id="KW-0807">Transducer</keyword>
<dbReference type="EMBL" id="JAYDYQ010001087">
    <property type="protein sequence ID" value="KAK4490826.1"/>
    <property type="molecule type" value="Genomic_DNA"/>
</dbReference>
<evidence type="ECO:0000256" key="6">
    <source>
        <dbReference type="ARBA" id="ARBA00023224"/>
    </source>
</evidence>
<evidence type="ECO:0000256" key="5">
    <source>
        <dbReference type="ARBA" id="ARBA00023134"/>
    </source>
</evidence>
<evidence type="ECO:0000256" key="2">
    <source>
        <dbReference type="ARBA" id="ARBA00022741"/>
    </source>
</evidence>
<keyword evidence="2" id="KW-0547">Nucleotide-binding</keyword>
<dbReference type="SUPFAM" id="SSF57903">
    <property type="entry name" value="FYVE/PHD zinc finger"/>
    <property type="match status" value="1"/>
</dbReference>
<dbReference type="PANTHER" id="PTHR10218">
    <property type="entry name" value="GTP-BINDING PROTEIN ALPHA SUBUNIT"/>
    <property type="match status" value="1"/>
</dbReference>
<evidence type="ECO:0000256" key="1">
    <source>
        <dbReference type="ARBA" id="ARBA00022723"/>
    </source>
</evidence>
<keyword evidence="3" id="KW-0863">Zinc-finger</keyword>
<feature type="region of interest" description="Disordered" evidence="7">
    <location>
        <begin position="119"/>
        <end position="148"/>
    </location>
</feature>
<dbReference type="InterPro" id="IPR001019">
    <property type="entry name" value="Gprotein_alpha_su"/>
</dbReference>
<keyword evidence="9" id="KW-1185">Reference proteome</keyword>
<comment type="caution">
    <text evidence="8">The sequence shown here is derived from an EMBL/GenBank/DDBJ whole genome shotgun (WGS) entry which is preliminary data.</text>
</comment>
<dbReference type="PROSITE" id="PS51882">
    <property type="entry name" value="G_ALPHA"/>
    <property type="match status" value="1"/>
</dbReference>
<evidence type="ECO:0000256" key="4">
    <source>
        <dbReference type="ARBA" id="ARBA00022833"/>
    </source>
</evidence>
<dbReference type="PRINTS" id="PR00318">
    <property type="entry name" value="GPROTEINA"/>
</dbReference>
<accession>A0ABR0DPP7</accession>
<dbReference type="PANTHER" id="PTHR10218:SF334">
    <property type="entry name" value="EXTRA-LARGE GUANINE NUCLEOTIDE-BINDING PROTEIN 3"/>
    <property type="match status" value="1"/>
</dbReference>
<dbReference type="Gene3D" id="3.40.50.300">
    <property type="entry name" value="P-loop containing nucleotide triphosphate hydrolases"/>
    <property type="match status" value="1"/>
</dbReference>
<evidence type="ECO:0008006" key="10">
    <source>
        <dbReference type="Google" id="ProtNLM"/>
    </source>
</evidence>
<reference evidence="8 9" key="1">
    <citation type="journal article" date="2023" name="bioRxiv">
        <title>Genome report: Whole genome sequence and annotation of Penstemon davidsonii.</title>
        <authorList>
            <person name="Ostevik K.L."/>
            <person name="Alabady M."/>
            <person name="Zhang M."/>
            <person name="Rausher M.D."/>
        </authorList>
    </citation>
    <scope>NUCLEOTIDE SEQUENCE [LARGE SCALE GENOMIC DNA]</scope>
    <source>
        <strain evidence="8">DNT005</strain>
        <tissue evidence="8">Whole leaf</tissue>
    </source>
</reference>
<gene>
    <name evidence="8" type="ORF">RD792_001541</name>
</gene>
<dbReference type="Pfam" id="PF00503">
    <property type="entry name" value="G-alpha"/>
    <property type="match status" value="1"/>
</dbReference>
<evidence type="ECO:0000313" key="8">
    <source>
        <dbReference type="EMBL" id="KAK4490826.1"/>
    </source>
</evidence>
<feature type="compositionally biased region" description="Low complexity" evidence="7">
    <location>
        <begin position="120"/>
        <end position="134"/>
    </location>
</feature>
<evidence type="ECO:0000256" key="7">
    <source>
        <dbReference type="SAM" id="MobiDB-lite"/>
    </source>
</evidence>
<dbReference type="SUPFAM" id="SSF47895">
    <property type="entry name" value="Transducin (alpha subunit), insertion domain"/>
    <property type="match status" value="1"/>
</dbReference>
<organism evidence="8 9">
    <name type="scientific">Penstemon davidsonii</name>
    <dbReference type="NCBI Taxonomy" id="160366"/>
    <lineage>
        <taxon>Eukaryota</taxon>
        <taxon>Viridiplantae</taxon>
        <taxon>Streptophyta</taxon>
        <taxon>Embryophyta</taxon>
        <taxon>Tracheophyta</taxon>
        <taxon>Spermatophyta</taxon>
        <taxon>Magnoliopsida</taxon>
        <taxon>eudicotyledons</taxon>
        <taxon>Gunneridae</taxon>
        <taxon>Pentapetalae</taxon>
        <taxon>asterids</taxon>
        <taxon>lamiids</taxon>
        <taxon>Lamiales</taxon>
        <taxon>Plantaginaceae</taxon>
        <taxon>Cheloneae</taxon>
        <taxon>Penstemon</taxon>
    </lineage>
</organism>
<evidence type="ECO:0000256" key="3">
    <source>
        <dbReference type="ARBA" id="ARBA00022771"/>
    </source>
</evidence>
<name>A0ABR0DPP7_9LAMI</name>
<dbReference type="Proteomes" id="UP001291926">
    <property type="component" value="Unassembled WGS sequence"/>
</dbReference>
<sequence>MDKNRVDNWREMLKKMLPPGAPIPDEDKMDYSIALEYEGPPVFYDLPRIEPLDMNANSIPIAEPVSGSRRSMNHVNPPVTEPIPLPVSRIARVTSPPNQSPRISGSSESVVSVLQNADFSSASPSASPGSVHSGQNTISNEPSNEGRKATVVTFNTADKSEGVLDTEKQVHPEIVGVTKETKKRKKMRVCYRCGKGKWETKESCLVCDAKYCSNCVLRAMGSMPEGRKCVTCIGEPIDESKRFKLGKHSRVLSRLLSPLEAKHIMKAEKECSANQLRPEQLIVNGYPLKPEEMSELLGCPLPPRKLKPGQYWYDKESGFWGKEGEKPDKIISSNLNFTGKLSPHASNGNTEVYINGREITKLELRVLKLANVQCPRDTHFWVYDDGRYEEEGQNNIRGNIWKKASTRFMCSLFSLPVPQGQPHTQRDEPSNYSTLPNYREQKMTQKLLLLGLNGSGTSTIFKQAKFLYGSKFTSEEVQDIKLMIQSNMYKYLSILLDGRERFEDEAVSKTTDQTSEEHVFESAEAIDPNESNQCIYSLNPRLKHFSDWLLDIIATGDLDAFFPAATREYAPLVEEVWKDPAIQETYKRKNELHFLPDVAEYFLSRAVEISSNEYEPSDRDILYAEGVTQGNGLAFMEFSLDDRSPMSESYSANLEAAPPPLTKYQLVRVNAKGLSDGCKWVEMFEDVRVVVFCIALSDYDQVTSNLQNKMIQSKELFETMIMHPCFKDTPFVLILNKYDLFEEKINRVRLGTCEWFNDFSPVQPHTNNQTLAHQAYFYVAMKFKELYASFTGQKLFVWQSMARDRPTVNEAFKYIREVVRWDDEKEEIYYGGAEDSFYSTTDVSSSPFVRQE</sequence>
<dbReference type="InterPro" id="IPR027417">
    <property type="entry name" value="P-loop_NTPase"/>
</dbReference>
<dbReference type="Gene3D" id="1.10.400.10">
    <property type="entry name" value="GI Alpha 1, domain 2-like"/>
    <property type="match status" value="1"/>
</dbReference>
<dbReference type="SMART" id="SM00275">
    <property type="entry name" value="G_alpha"/>
    <property type="match status" value="1"/>
</dbReference>
<dbReference type="InterPro" id="IPR011025">
    <property type="entry name" value="GproteinA_insert"/>
</dbReference>
<evidence type="ECO:0000313" key="9">
    <source>
        <dbReference type="Proteomes" id="UP001291926"/>
    </source>
</evidence>
<keyword evidence="1" id="KW-0479">Metal-binding</keyword>
<dbReference type="CDD" id="cd00066">
    <property type="entry name" value="G-alpha"/>
    <property type="match status" value="1"/>
</dbReference>
<proteinExistence type="predicted"/>
<dbReference type="InterPro" id="IPR011011">
    <property type="entry name" value="Znf_FYVE_PHD"/>
</dbReference>
<keyword evidence="4" id="KW-0862">Zinc</keyword>
<keyword evidence="5" id="KW-0342">GTP-binding</keyword>
<dbReference type="SUPFAM" id="SSF52540">
    <property type="entry name" value="P-loop containing nucleoside triphosphate hydrolases"/>
    <property type="match status" value="1"/>
</dbReference>
<protein>
    <recommendedName>
        <fullName evidence="10">Extra-large guanine nucleotide-binding protein 3</fullName>
    </recommendedName>
</protein>